<feature type="signal peptide" evidence="1">
    <location>
        <begin position="1"/>
        <end position="27"/>
    </location>
</feature>
<dbReference type="EMBL" id="BAAAPO010000006">
    <property type="protein sequence ID" value="GAA1781998.1"/>
    <property type="molecule type" value="Genomic_DNA"/>
</dbReference>
<evidence type="ECO:0000313" key="2">
    <source>
        <dbReference type="EMBL" id="GAA1781998.1"/>
    </source>
</evidence>
<name>A0ABP4XGD0_9MICO</name>
<organism evidence="2 3">
    <name type="scientific">Nostocoides veronense</name>
    <dbReference type="NCBI Taxonomy" id="330836"/>
    <lineage>
        <taxon>Bacteria</taxon>
        <taxon>Bacillati</taxon>
        <taxon>Actinomycetota</taxon>
        <taxon>Actinomycetes</taxon>
        <taxon>Micrococcales</taxon>
        <taxon>Intrasporangiaceae</taxon>
        <taxon>Nostocoides</taxon>
    </lineage>
</organism>
<evidence type="ECO:0000313" key="3">
    <source>
        <dbReference type="Proteomes" id="UP001499938"/>
    </source>
</evidence>
<sequence>MTRKPLLALALGAGAILAAGGAVPAVAGAPAPSSPFAARWTPSTSTAASSSIVTLPTGDLVRVTRDAQGRLSLVPLGIWARQGVEKMVIGKAAYVVPRSIRPVFGSVLDPALFDANALAARGTGRTAVTITYASAGAATAVPGVVITSRSGTKGIGYVDASSSAALGKALAGSTAWHLFAHVTRVQVPAKPTANPSWPMVTLTIKVLDRHGNPTDAFVGYYNVNDPNRGVGATPTFHGTAKVSVAAGTYQLITSVDGGDGSFVMGTTPETSITGPREIVFDARKATATMRASVDRPMTPLMADTTLLRSVGSPDSGFATFFWSVGGDASTVVRLTPTVGSLHGDQLLSRNVVGVNPDSVKRNYRVLTANAIVGRIPNGVIVRRNDRTNMTTFQNRFVGVKDYSSAMFARTIYTGNFGSGVGLPPGGSTLTEYVSAGAGISSEAELNQYFSFDPVFTLKGLFNSSTSAPRPGTVTSDVWGQAPLHQRFTPVTPQTLLKICPACLGADGSYRGFNVQAPPLSDRQHGGGIDFVDPDNFGSVTIKADNTVLYDGPGQLTGGSELPSRANPKVISMSASATRSGYPFPRTTKMTTAVSTKVSAGFPAPKDWLCNGTTCTVLPYLGLDYTATGLDSLNALPSGKRAISLDISQVGRATAQGITSVKAWVSYDGRTWTAAPVAGSGAARTINLTIPKAAPGKNTIGLKVSVTDAAGSTLTEQIDGAFGIAG</sequence>
<feature type="chain" id="PRO_5047358234" evidence="1">
    <location>
        <begin position="28"/>
        <end position="725"/>
    </location>
</feature>
<evidence type="ECO:0000256" key="1">
    <source>
        <dbReference type="SAM" id="SignalP"/>
    </source>
</evidence>
<reference evidence="3" key="1">
    <citation type="journal article" date="2019" name="Int. J. Syst. Evol. Microbiol.">
        <title>The Global Catalogue of Microorganisms (GCM) 10K type strain sequencing project: providing services to taxonomists for standard genome sequencing and annotation.</title>
        <authorList>
            <consortium name="The Broad Institute Genomics Platform"/>
            <consortium name="The Broad Institute Genome Sequencing Center for Infectious Disease"/>
            <person name="Wu L."/>
            <person name="Ma J."/>
        </authorList>
    </citation>
    <scope>NUCLEOTIDE SEQUENCE [LARGE SCALE GENOMIC DNA]</scope>
    <source>
        <strain evidence="3">JCM 15592</strain>
    </source>
</reference>
<proteinExistence type="predicted"/>
<keyword evidence="3" id="KW-1185">Reference proteome</keyword>
<comment type="caution">
    <text evidence="2">The sequence shown here is derived from an EMBL/GenBank/DDBJ whole genome shotgun (WGS) entry which is preliminary data.</text>
</comment>
<dbReference type="Proteomes" id="UP001499938">
    <property type="component" value="Unassembled WGS sequence"/>
</dbReference>
<accession>A0ABP4XGD0</accession>
<keyword evidence="1" id="KW-0732">Signal</keyword>
<protein>
    <submittedName>
        <fullName evidence="2">Uncharacterized protein</fullName>
    </submittedName>
</protein>
<gene>
    <name evidence="2" type="ORF">GCM10009811_04320</name>
</gene>
<dbReference type="RefSeq" id="WP_344080590.1">
    <property type="nucleotide sequence ID" value="NZ_BAAAPO010000006.1"/>
</dbReference>